<feature type="region of interest" description="Disordered" evidence="1">
    <location>
        <begin position="1"/>
        <end position="29"/>
    </location>
</feature>
<proteinExistence type="predicted"/>
<evidence type="ECO:0000313" key="3">
    <source>
        <dbReference type="Proteomes" id="UP001500442"/>
    </source>
</evidence>
<evidence type="ECO:0000313" key="2">
    <source>
        <dbReference type="EMBL" id="GAA2269276.1"/>
    </source>
</evidence>
<dbReference type="EMBL" id="BAAASN010000011">
    <property type="protein sequence ID" value="GAA2269276.1"/>
    <property type="molecule type" value="Genomic_DNA"/>
</dbReference>
<evidence type="ECO:0000256" key="1">
    <source>
        <dbReference type="SAM" id="MobiDB-lite"/>
    </source>
</evidence>
<name>A0ABN3ETC5_9ACTN</name>
<dbReference type="Proteomes" id="UP001500442">
    <property type="component" value="Unassembled WGS sequence"/>
</dbReference>
<comment type="caution">
    <text evidence="2">The sequence shown here is derived from an EMBL/GenBank/DDBJ whole genome shotgun (WGS) entry which is preliminary data.</text>
</comment>
<gene>
    <name evidence="2" type="ORF">GCM10010368_42690</name>
</gene>
<keyword evidence="3" id="KW-1185">Reference proteome</keyword>
<sequence>MHEVSARRYSGTVAPTRARDAPAVSGGRPSTFRRWGLHATYNLRGTPLRDLRPIRRKNGAPSVEP</sequence>
<reference evidence="2 3" key="1">
    <citation type="journal article" date="2019" name="Int. J. Syst. Evol. Microbiol.">
        <title>The Global Catalogue of Microorganisms (GCM) 10K type strain sequencing project: providing services to taxonomists for standard genome sequencing and annotation.</title>
        <authorList>
            <consortium name="The Broad Institute Genomics Platform"/>
            <consortium name="The Broad Institute Genome Sequencing Center for Infectious Disease"/>
            <person name="Wu L."/>
            <person name="Ma J."/>
        </authorList>
    </citation>
    <scope>NUCLEOTIDE SEQUENCE [LARGE SCALE GENOMIC DNA]</scope>
    <source>
        <strain evidence="2 3">JCM 4823</strain>
    </source>
</reference>
<accession>A0ABN3ETC5</accession>
<organism evidence="2 3">
    <name type="scientific">Streptomyces roseiscleroticus</name>
    <dbReference type="NCBI Taxonomy" id="1972"/>
    <lineage>
        <taxon>Bacteria</taxon>
        <taxon>Bacillati</taxon>
        <taxon>Actinomycetota</taxon>
        <taxon>Actinomycetes</taxon>
        <taxon>Kitasatosporales</taxon>
        <taxon>Streptomycetaceae</taxon>
        <taxon>Streptomyces</taxon>
    </lineage>
</organism>
<protein>
    <submittedName>
        <fullName evidence="2">Uncharacterized protein</fullName>
    </submittedName>
</protein>